<dbReference type="AlphaFoldDB" id="A0A4U0TMR6"/>
<feature type="compositionally biased region" description="Basic and acidic residues" evidence="2">
    <location>
        <begin position="259"/>
        <end position="288"/>
    </location>
</feature>
<reference evidence="3 4" key="1">
    <citation type="submission" date="2017-03" db="EMBL/GenBank/DDBJ databases">
        <title>Genomes of endolithic fungi from Antarctica.</title>
        <authorList>
            <person name="Coleine C."/>
            <person name="Masonjones S."/>
            <person name="Stajich J.E."/>
        </authorList>
    </citation>
    <scope>NUCLEOTIDE SEQUENCE [LARGE SCALE GENOMIC DNA]</scope>
    <source>
        <strain evidence="3 4">CCFEE 5311</strain>
    </source>
</reference>
<evidence type="ECO:0000256" key="1">
    <source>
        <dbReference type="SAM" id="Coils"/>
    </source>
</evidence>
<feature type="region of interest" description="Disordered" evidence="2">
    <location>
        <begin position="1"/>
        <end position="137"/>
    </location>
</feature>
<keyword evidence="1" id="KW-0175">Coiled coil</keyword>
<comment type="caution">
    <text evidence="3">The sequence shown here is derived from an EMBL/GenBank/DDBJ whole genome shotgun (WGS) entry which is preliminary data.</text>
</comment>
<feature type="compositionally biased region" description="Polar residues" evidence="2">
    <location>
        <begin position="62"/>
        <end position="75"/>
    </location>
</feature>
<sequence>MANIQRATTRPTEPFPPLEIALRTPASPPGGSSVQDYGIGNHNPNLLRPHSQHKLLADSDISPKTSNKRGYSPRSSPAPLAGQAAMSDLKRRKQQQESVEARQISPNPAIEAMHSLMGGGGMSRHSDAPAPDKLSEPLRKVAEKISTPDTIHSDSLQVSPVSVGSFGTIGTLISTGPGSTMTATATDVAPDRQFVAEPAEMTAGASYPAINGHLAIAQDDGNKAFSYPGPPLQQKEKEAGLSREGMDGVDYTGDDDETGEGHDRRGSEPSRKRTHLETPQDPSREVYRQHSSTYPPIQGGRPHNSSVSSMGPPTVIHPGSSTVTSPRDMSGHPSPAAGGSLSSSYYPPYLPPGKVFQQQGLMTESPKPLSPGEPADQHRLSVDAGGSMGGPNRNRSLSPTTQFQQQHFCRGSSKPGSLSSHGRSSGISMRDIISGGGGGTKGGGHDQQQQGDIWSYVRALEARFSKMQEEYELRIRNLQDEVKVLKGHVAESQQGSYSSEAGRGYHHAAAARGKGEQGLPFRKLPPLTSAGAGWGKQARAA</sequence>
<feature type="compositionally biased region" description="Low complexity" evidence="2">
    <location>
        <begin position="331"/>
        <end position="347"/>
    </location>
</feature>
<name>A0A4U0TMR6_9PEZI</name>
<organism evidence="3 4">
    <name type="scientific">Friedmanniomyces endolithicus</name>
    <dbReference type="NCBI Taxonomy" id="329885"/>
    <lineage>
        <taxon>Eukaryota</taxon>
        <taxon>Fungi</taxon>
        <taxon>Dikarya</taxon>
        <taxon>Ascomycota</taxon>
        <taxon>Pezizomycotina</taxon>
        <taxon>Dothideomycetes</taxon>
        <taxon>Dothideomycetidae</taxon>
        <taxon>Mycosphaerellales</taxon>
        <taxon>Teratosphaeriaceae</taxon>
        <taxon>Friedmanniomyces</taxon>
    </lineage>
</organism>
<protein>
    <submittedName>
        <fullName evidence="3">Uncharacterized protein</fullName>
    </submittedName>
</protein>
<dbReference type="OrthoDB" id="8117402at2759"/>
<dbReference type="Proteomes" id="UP000310066">
    <property type="component" value="Unassembled WGS sequence"/>
</dbReference>
<feature type="compositionally biased region" description="Polar residues" evidence="2">
    <location>
        <begin position="1"/>
        <end position="11"/>
    </location>
</feature>
<feature type="compositionally biased region" description="Low complexity" evidence="2">
    <location>
        <begin position="411"/>
        <end position="433"/>
    </location>
</feature>
<evidence type="ECO:0000313" key="3">
    <source>
        <dbReference type="EMBL" id="TKA23177.1"/>
    </source>
</evidence>
<feature type="compositionally biased region" description="Basic and acidic residues" evidence="2">
    <location>
        <begin position="234"/>
        <end position="246"/>
    </location>
</feature>
<accession>A0A4U0TMR6</accession>
<feature type="compositionally biased region" description="Polar residues" evidence="2">
    <location>
        <begin position="393"/>
        <end position="407"/>
    </location>
</feature>
<dbReference type="EMBL" id="NAJP01000232">
    <property type="protein sequence ID" value="TKA23177.1"/>
    <property type="molecule type" value="Genomic_DNA"/>
</dbReference>
<gene>
    <name evidence="3" type="ORF">B0A54_17865</name>
</gene>
<feature type="region of interest" description="Disordered" evidence="2">
    <location>
        <begin position="491"/>
        <end position="541"/>
    </location>
</feature>
<evidence type="ECO:0000313" key="4">
    <source>
        <dbReference type="Proteomes" id="UP000310066"/>
    </source>
</evidence>
<feature type="coiled-coil region" evidence="1">
    <location>
        <begin position="461"/>
        <end position="488"/>
    </location>
</feature>
<proteinExistence type="predicted"/>
<dbReference type="STRING" id="329885.A0A4U0TMR6"/>
<feature type="region of interest" description="Disordered" evidence="2">
    <location>
        <begin position="220"/>
        <end position="450"/>
    </location>
</feature>
<evidence type="ECO:0000256" key="2">
    <source>
        <dbReference type="SAM" id="MobiDB-lite"/>
    </source>
</evidence>